<dbReference type="EMBL" id="FOHV01000014">
    <property type="protein sequence ID" value="SET27736.1"/>
    <property type="molecule type" value="Genomic_DNA"/>
</dbReference>
<reference evidence="2" key="1">
    <citation type="submission" date="2016-10" db="EMBL/GenBank/DDBJ databases">
        <authorList>
            <person name="Varghese N."/>
            <person name="Submissions S."/>
        </authorList>
    </citation>
    <scope>NUCLEOTIDE SEQUENCE [LARGE SCALE GENOMIC DNA]</scope>
    <source>
        <strain evidence="2">DSM 18579</strain>
    </source>
</reference>
<protein>
    <recommendedName>
        <fullName evidence="3">DUF2971 domain-containing protein</fullName>
    </recommendedName>
</protein>
<evidence type="ECO:0008006" key="3">
    <source>
        <dbReference type="Google" id="ProtNLM"/>
    </source>
</evidence>
<accession>A0A1I0D6R5</accession>
<dbReference type="RefSeq" id="WP_093320106.1">
    <property type="nucleotide sequence ID" value="NZ_FOHV01000014.1"/>
</dbReference>
<proteinExistence type="predicted"/>
<sequence>MNGWGIYCVSLTNKSLSLWDRYTDNYRGICIEYDPEAFELSLQEEKLFYHRKISYIESGEKRIESENLVDSSFADYFISNYFMKTADWLYEDEYRFVFEKEGLVKYGHSAIKKIYFGCYTPEIYIKYVIEKFQENQSLRHVTFERMGLDFDTQEIKFTPI</sequence>
<dbReference type="Proteomes" id="UP000242642">
    <property type="component" value="Unassembled WGS sequence"/>
</dbReference>
<dbReference type="STRING" id="1123402.SAMN02583745_01866"/>
<dbReference type="InterPro" id="IPR021352">
    <property type="entry name" value="DUF2971"/>
</dbReference>
<name>A0A1I0D6R5_9GAMM</name>
<organism evidence="1 2">
    <name type="scientific">Thorsellia anophelis DSM 18579</name>
    <dbReference type="NCBI Taxonomy" id="1123402"/>
    <lineage>
        <taxon>Bacteria</taxon>
        <taxon>Pseudomonadati</taxon>
        <taxon>Pseudomonadota</taxon>
        <taxon>Gammaproteobacteria</taxon>
        <taxon>Enterobacterales</taxon>
        <taxon>Thorselliaceae</taxon>
        <taxon>Thorsellia</taxon>
    </lineage>
</organism>
<dbReference type="AlphaFoldDB" id="A0A1I0D6R5"/>
<evidence type="ECO:0000313" key="2">
    <source>
        <dbReference type="Proteomes" id="UP000242642"/>
    </source>
</evidence>
<evidence type="ECO:0000313" key="1">
    <source>
        <dbReference type="EMBL" id="SET27736.1"/>
    </source>
</evidence>
<dbReference type="OrthoDB" id="4119964at2"/>
<dbReference type="Pfam" id="PF11185">
    <property type="entry name" value="DUF2971"/>
    <property type="match status" value="1"/>
</dbReference>
<gene>
    <name evidence="1" type="ORF">SAMN02583745_01866</name>
</gene>
<keyword evidence="2" id="KW-1185">Reference proteome</keyword>